<accession>A0A3G1QTS1</accession>
<reference evidence="2 3" key="1">
    <citation type="journal article" date="2018" name="Plant Pathol. J.">
        <title>Characterization of the Lytic Bacteriophage phiEaP-8 Effective against Both Erwinia amylovora and Erwinia pyrifoliae Causing Severe Diseases in Apple and Pear.</title>
        <authorList>
            <person name="Park J."/>
            <person name="Lee G.M."/>
            <person name="Kim D."/>
            <person name="Park D.H."/>
            <person name="Oh C.S."/>
        </authorList>
    </citation>
    <scope>NUCLEOTIDE SEQUENCE [LARGE SCALE GENOMIC DNA]</scope>
</reference>
<dbReference type="Proteomes" id="UP000267934">
    <property type="component" value="Segment"/>
</dbReference>
<dbReference type="KEGG" id="vg:55819121"/>
<feature type="domain" description="DUF4326" evidence="1">
    <location>
        <begin position="35"/>
        <end position="123"/>
    </location>
</feature>
<dbReference type="EMBL" id="MH160392">
    <property type="protein sequence ID" value="AWN06257.1"/>
    <property type="molecule type" value="Genomic_DNA"/>
</dbReference>
<evidence type="ECO:0000313" key="3">
    <source>
        <dbReference type="Proteomes" id="UP000267934"/>
    </source>
</evidence>
<name>A0A3G1QTS1_9CAUD</name>
<sequence length="135" mass="15210">MTSSLFNILTLPFITIKSRGFIKVNELLIINKHHQKVGLSERHHYIGRPSALGNPFEINHICDRIDVINAFEPWLKRKVLEKDIVVIAALDKIAEQVLDGTGLPVYLVCFCAPKPCHGDVIKQFIIRAIEGNQGK</sequence>
<dbReference type="Pfam" id="PF14216">
    <property type="entry name" value="DUF4326"/>
    <property type="match status" value="1"/>
</dbReference>
<dbReference type="GeneID" id="55819121"/>
<evidence type="ECO:0000313" key="2">
    <source>
        <dbReference type="EMBL" id="AWN06257.1"/>
    </source>
</evidence>
<protein>
    <recommendedName>
        <fullName evidence="1">DUF4326 domain-containing protein</fullName>
    </recommendedName>
</protein>
<dbReference type="RefSeq" id="YP_009889621.1">
    <property type="nucleotide sequence ID" value="NC_049510.1"/>
</dbReference>
<evidence type="ECO:0000259" key="1">
    <source>
        <dbReference type="Pfam" id="PF14216"/>
    </source>
</evidence>
<keyword evidence="3" id="KW-1185">Reference proteome</keyword>
<proteinExistence type="predicted"/>
<dbReference type="InterPro" id="IPR025475">
    <property type="entry name" value="DUF4326"/>
</dbReference>
<organism evidence="2 3">
    <name type="scientific">Erwinia phage phiEaP8</name>
    <dbReference type="NCBI Taxonomy" id="2178928"/>
    <lineage>
        <taxon>Viruses</taxon>
        <taxon>Duplodnaviria</taxon>
        <taxon>Heunggongvirae</taxon>
        <taxon>Uroviricota</taxon>
        <taxon>Caudoviricetes</taxon>
        <taxon>Schitoviridae</taxon>
        <taxon>Erskinevirinae</taxon>
        <taxon>Yonginvirus</taxon>
        <taxon>Yonginvirus EaP8</taxon>
    </lineage>
</organism>